<accession>A0ACC1SDG1</accession>
<sequence>MTESQPTNHDLAQFTESQMKYLDYPLNLVRTTDFSYTLKAYSSRLANYEKTYFDHRKPAIKIWDLANAQDKTHASSSATNVVQLKGVLSEIASDPCRRFIFLKSGTSRSPLDCSREMMSYLFTHHQIMARFLDFTSTFKRREMPHNFASFKNEDYLGSGHHQTGLLGMGRSGIRIQHCFNVLGVERSRDSTGWMQRQTAAYHSFDLVQGRALWIVLKGDGTMRKRLETATNESTQKGDMCLDTVGGAFSQTLKDHLLILQWCVENWDFYTEDLDAKYRESSRVAEHAPIGDMADDIGIRRKRDKILTMFSGSPQANGSTEPAETPGIIKRLTKRATTGFSTVTQVDPPNPKVEDHKIEDLVQFDKMQSLSGLDTTLGEAISAIEQNKRVLAEIKEYYRSLVNSAGFRLHICDKATLKTCQEAVSDFSTKIGRLEGDLGNYQGNLKTVLRGVERTETMYNGILQYQSMRTAEYFASSAEESAEIMQVWTREMHKKTISMHVITIFTLIFLPGTFVATIFSSGILTFGDEGSAGFGSSMGAWKVRVAGLKLYFAICFPLLTLTLLAWLGAYCYARSRRSSKSRGQRGLDAMWREKGDDHV</sequence>
<proteinExistence type="predicted"/>
<protein>
    <submittedName>
        <fullName evidence="1">Uncharacterized protein</fullName>
    </submittedName>
</protein>
<evidence type="ECO:0000313" key="2">
    <source>
        <dbReference type="Proteomes" id="UP001148629"/>
    </source>
</evidence>
<dbReference type="Proteomes" id="UP001148629">
    <property type="component" value="Unassembled WGS sequence"/>
</dbReference>
<evidence type="ECO:0000313" key="1">
    <source>
        <dbReference type="EMBL" id="KAJ3537388.1"/>
    </source>
</evidence>
<dbReference type="EMBL" id="JANRMS010000582">
    <property type="protein sequence ID" value="KAJ3537388.1"/>
    <property type="molecule type" value="Genomic_DNA"/>
</dbReference>
<comment type="caution">
    <text evidence="1">The sequence shown here is derived from an EMBL/GenBank/DDBJ whole genome shotgun (WGS) entry which is preliminary data.</text>
</comment>
<reference evidence="1" key="1">
    <citation type="submission" date="2022-08" db="EMBL/GenBank/DDBJ databases">
        <title>Genome Sequence of Fusarium decemcellulare.</title>
        <authorList>
            <person name="Buettner E."/>
        </authorList>
    </citation>
    <scope>NUCLEOTIDE SEQUENCE</scope>
    <source>
        <strain evidence="1">Babe19</strain>
    </source>
</reference>
<organism evidence="1 2">
    <name type="scientific">Fusarium decemcellulare</name>
    <dbReference type="NCBI Taxonomy" id="57161"/>
    <lineage>
        <taxon>Eukaryota</taxon>
        <taxon>Fungi</taxon>
        <taxon>Dikarya</taxon>
        <taxon>Ascomycota</taxon>
        <taxon>Pezizomycotina</taxon>
        <taxon>Sordariomycetes</taxon>
        <taxon>Hypocreomycetidae</taxon>
        <taxon>Hypocreales</taxon>
        <taxon>Nectriaceae</taxon>
        <taxon>Fusarium</taxon>
        <taxon>Fusarium decemcellulare species complex</taxon>
    </lineage>
</organism>
<keyword evidence="2" id="KW-1185">Reference proteome</keyword>
<gene>
    <name evidence="1" type="ORF">NM208_g6332</name>
</gene>
<name>A0ACC1SDG1_9HYPO</name>